<evidence type="ECO:0000313" key="2">
    <source>
        <dbReference type="EMBL" id="KNX39438.1"/>
    </source>
</evidence>
<dbReference type="Pfam" id="PF05762">
    <property type="entry name" value="VWA_CoxE"/>
    <property type="match status" value="1"/>
</dbReference>
<reference evidence="3" key="1">
    <citation type="submission" date="2015-03" db="EMBL/GenBank/DDBJ databases">
        <title>Luteipulveratus halotolerans sp. nov., a novel actinobacterium (Dermacoccaceae) from Sarawak, Malaysia.</title>
        <authorList>
            <person name="Juboi H."/>
            <person name="Basik A."/>
            <person name="Shamsul S.S."/>
            <person name="Arnold P."/>
            <person name="Schmitt E.K."/>
            <person name="Sanglier J.-J."/>
            <person name="Yeo T."/>
        </authorList>
    </citation>
    <scope>NUCLEOTIDE SEQUENCE [LARGE SCALE GENOMIC DNA]</scope>
    <source>
        <strain evidence="3">C296001</strain>
    </source>
</reference>
<evidence type="ECO:0000313" key="3">
    <source>
        <dbReference type="Proteomes" id="UP000037397"/>
    </source>
</evidence>
<dbReference type="PIRSF" id="PIRSF010256">
    <property type="entry name" value="CoxE_vWa"/>
    <property type="match status" value="1"/>
</dbReference>
<dbReference type="PANTHER" id="PTHR39338:SF5">
    <property type="entry name" value="BLR6139 PROTEIN"/>
    <property type="match status" value="1"/>
</dbReference>
<protein>
    <recommendedName>
        <fullName evidence="4">von Willebrand factor A</fullName>
    </recommendedName>
</protein>
<name>A0A0L6CPK3_9MICO</name>
<keyword evidence="3" id="KW-1185">Reference proteome</keyword>
<organism evidence="2 3">
    <name type="scientific">Luteipulveratus halotolerans</name>
    <dbReference type="NCBI Taxonomy" id="1631356"/>
    <lineage>
        <taxon>Bacteria</taxon>
        <taxon>Bacillati</taxon>
        <taxon>Actinomycetota</taxon>
        <taxon>Actinomycetes</taxon>
        <taxon>Micrococcales</taxon>
        <taxon>Dermacoccaceae</taxon>
        <taxon>Luteipulveratus</taxon>
    </lineage>
</organism>
<feature type="region of interest" description="Disordered" evidence="1">
    <location>
        <begin position="157"/>
        <end position="205"/>
    </location>
</feature>
<gene>
    <name evidence="2" type="ORF">VV01_12635</name>
</gene>
<dbReference type="PANTHER" id="PTHR39338">
    <property type="entry name" value="BLL5662 PROTEIN-RELATED"/>
    <property type="match status" value="1"/>
</dbReference>
<dbReference type="InterPro" id="IPR011195">
    <property type="entry name" value="UCP010256"/>
</dbReference>
<feature type="compositionally biased region" description="Basic and acidic residues" evidence="1">
    <location>
        <begin position="196"/>
        <end position="205"/>
    </location>
</feature>
<proteinExistence type="predicted"/>
<accession>A0A0L6CPK3</accession>
<dbReference type="EMBL" id="LAIR01000002">
    <property type="protein sequence ID" value="KNX39438.1"/>
    <property type="molecule type" value="Genomic_DNA"/>
</dbReference>
<dbReference type="InterPro" id="IPR036465">
    <property type="entry name" value="vWFA_dom_sf"/>
</dbReference>
<dbReference type="Proteomes" id="UP000037397">
    <property type="component" value="Unassembled WGS sequence"/>
</dbReference>
<evidence type="ECO:0000256" key="1">
    <source>
        <dbReference type="SAM" id="MobiDB-lite"/>
    </source>
</evidence>
<evidence type="ECO:0008006" key="4">
    <source>
        <dbReference type="Google" id="ProtNLM"/>
    </source>
</evidence>
<dbReference type="SUPFAM" id="SSF53300">
    <property type="entry name" value="vWA-like"/>
    <property type="match status" value="1"/>
</dbReference>
<feature type="compositionally biased region" description="Gly residues" evidence="1">
    <location>
        <begin position="171"/>
        <end position="192"/>
    </location>
</feature>
<dbReference type="InterPro" id="IPR008912">
    <property type="entry name" value="Uncharacterised_CoxE"/>
</dbReference>
<feature type="region of interest" description="Disordered" evidence="1">
    <location>
        <begin position="74"/>
        <end position="93"/>
    </location>
</feature>
<dbReference type="PATRIC" id="fig|1631356.3.peg.2478"/>
<comment type="caution">
    <text evidence="2">The sequence shown here is derived from an EMBL/GenBank/DDBJ whole genome shotgun (WGS) entry which is preliminary data.</text>
</comment>
<dbReference type="STRING" id="1631356.VV01_12635"/>
<dbReference type="AlphaFoldDB" id="A0A0L6CPK3"/>
<sequence>MSRRLVEVATSLRSHGVKVGTSEVADAGKVIGALGLDDRETLREGLASAFLRRAGQRSVFDEVFDIYFPAGVGSRSGTPTGADDESASPRERADGVRDLLMEALARDDRAELDRLAALALDRLGELEREGSGWSAAQALDRLAPQTAIAGALQRARQLGAEGDGSQDEGEQGGGSGTQGSGGGGGSGAGSGGVREQLTDRIERDEMRSRVAAFRRRVETEARRRNSELRGTDRIAKYAVQDAFDKRDFLAPGGGELAEMRAAINPLARKLAARLTARRRQQTRGTIDVRKTLRRSLTTGGVPIDPAYAHRRPHRPDLVLLCDVSGSVAGFSGFTMALMQAISAQFNKIRVFAFVSTTDEITDLVRAAGPEDDVVSTALRTRKVLGWGASSSYGQSLDSFAAKFIDAVGPRSTVLILGDARSNYGLPRLETLRTIRDQARQVAWLNPEPVSSWGTGDSLAKEYARVVDMHECRNIDQLRAFVSRALPV</sequence>